<proteinExistence type="predicted"/>
<accession>A0A224YFX6</accession>
<name>A0A224YFX6_9ACAR</name>
<protein>
    <submittedName>
        <fullName evidence="1">Uncharacterized protein</fullName>
    </submittedName>
</protein>
<sequence length="85" mass="9459">MSETLVASQLLCADREKKRKSLKDSLGNTAVDGGNDDSMFLLKDDDRCCFCPGLITIGPRSDFFFFTGCAPNFPKVTLYFSSLYQ</sequence>
<reference evidence="1" key="1">
    <citation type="journal article" date="2017" name="Parasit. Vectors">
        <title>Sialotranscriptomics of Rhipicephalus zambeziensis reveals intricate expression profiles of secretory proteins and suggests tight temporal transcriptional regulation during blood-feeding.</title>
        <authorList>
            <person name="de Castro M.H."/>
            <person name="de Klerk D."/>
            <person name="Pienaar R."/>
            <person name="Rees D.J.G."/>
            <person name="Mans B.J."/>
        </authorList>
    </citation>
    <scope>NUCLEOTIDE SEQUENCE</scope>
    <source>
        <tissue evidence="1">Salivary glands</tissue>
    </source>
</reference>
<organism evidence="1">
    <name type="scientific">Rhipicephalus zambeziensis</name>
    <dbReference type="NCBI Taxonomy" id="60191"/>
    <lineage>
        <taxon>Eukaryota</taxon>
        <taxon>Metazoa</taxon>
        <taxon>Ecdysozoa</taxon>
        <taxon>Arthropoda</taxon>
        <taxon>Chelicerata</taxon>
        <taxon>Arachnida</taxon>
        <taxon>Acari</taxon>
        <taxon>Parasitiformes</taxon>
        <taxon>Ixodida</taxon>
        <taxon>Ixodoidea</taxon>
        <taxon>Ixodidae</taxon>
        <taxon>Rhipicephalinae</taxon>
        <taxon>Rhipicephalus</taxon>
        <taxon>Rhipicephalus</taxon>
    </lineage>
</organism>
<evidence type="ECO:0000313" key="1">
    <source>
        <dbReference type="EMBL" id="MAA14639.1"/>
    </source>
</evidence>
<dbReference type="EMBL" id="GFPF01003493">
    <property type="protein sequence ID" value="MAA14639.1"/>
    <property type="molecule type" value="Transcribed_RNA"/>
</dbReference>
<dbReference type="AlphaFoldDB" id="A0A224YFX6"/>